<dbReference type="FunCoup" id="A0A1W4WFY4">
    <property type="interactions" value="117"/>
</dbReference>
<feature type="domain" description="Aromatic amino acid beta-eliminating lyase/threonine aldolase" evidence="6">
    <location>
        <begin position="67"/>
        <end position="355"/>
    </location>
</feature>
<dbReference type="STRING" id="224129.A0A1W4WFY4"/>
<dbReference type="AlphaFoldDB" id="A0A1W4WFY4"/>
<dbReference type="InterPro" id="IPR023603">
    <property type="entry name" value="Low_specificity_L-TA-like"/>
</dbReference>
<dbReference type="InterPro" id="IPR015424">
    <property type="entry name" value="PyrdxlP-dep_Trfase"/>
</dbReference>
<reference evidence="8" key="1">
    <citation type="submission" date="2025-08" db="UniProtKB">
        <authorList>
            <consortium name="RefSeq"/>
        </authorList>
    </citation>
    <scope>IDENTIFICATION</scope>
    <source>
        <tissue evidence="8">Entire body</tissue>
    </source>
</reference>
<name>A0A1W4WFY4_AGRPL</name>
<keyword evidence="7" id="KW-1185">Reference proteome</keyword>
<dbReference type="PANTHER" id="PTHR48097">
    <property type="entry name" value="L-THREONINE ALDOLASE-RELATED"/>
    <property type="match status" value="1"/>
</dbReference>
<keyword evidence="3" id="KW-0663">Pyridoxal phosphate</keyword>
<keyword evidence="4" id="KW-0456">Lyase</keyword>
<gene>
    <name evidence="8" type="primary">LOC108732622</name>
</gene>
<evidence type="ECO:0000313" key="8">
    <source>
        <dbReference type="RefSeq" id="XP_018319023.1"/>
    </source>
</evidence>
<evidence type="ECO:0000256" key="4">
    <source>
        <dbReference type="ARBA" id="ARBA00023239"/>
    </source>
</evidence>
<dbReference type="Gene3D" id="3.90.1150.10">
    <property type="entry name" value="Aspartate Aminotransferase, domain 1"/>
    <property type="match status" value="1"/>
</dbReference>
<dbReference type="GO" id="GO:0006567">
    <property type="term" value="P:L-threonine catabolic process"/>
    <property type="evidence" value="ECO:0007669"/>
    <property type="project" value="TreeGrafter"/>
</dbReference>
<feature type="modified residue" description="N6-(pyridoxal phosphate)lysine" evidence="5">
    <location>
        <position position="266"/>
    </location>
</feature>
<dbReference type="NCBIfam" id="NF007825">
    <property type="entry name" value="PRK10534.1"/>
    <property type="match status" value="1"/>
</dbReference>
<dbReference type="InterPro" id="IPR015421">
    <property type="entry name" value="PyrdxlP-dep_Trfase_major"/>
</dbReference>
<dbReference type="KEGG" id="apln:108732622"/>
<evidence type="ECO:0000259" key="6">
    <source>
        <dbReference type="Pfam" id="PF01212"/>
    </source>
</evidence>
<dbReference type="GO" id="GO:0008732">
    <property type="term" value="F:L-allo-threonine aldolase activity"/>
    <property type="evidence" value="ECO:0007669"/>
    <property type="project" value="TreeGrafter"/>
</dbReference>
<accession>A0A1W4WFY4</accession>
<dbReference type="PANTHER" id="PTHR48097:SF9">
    <property type="entry name" value="L-THREONINE ALDOLASE"/>
    <property type="match status" value="1"/>
</dbReference>
<proteinExistence type="inferred from homology"/>
<dbReference type="InterPro" id="IPR001597">
    <property type="entry name" value="ArAA_b-elim_lyase/Thr_aldolase"/>
</dbReference>
<dbReference type="RefSeq" id="XP_018319023.1">
    <property type="nucleotide sequence ID" value="XM_018463521.2"/>
</dbReference>
<dbReference type="NCBIfam" id="NF041359">
    <property type="entry name" value="GntG_guanitoxin"/>
    <property type="match status" value="1"/>
</dbReference>
<dbReference type="CDD" id="cd06502">
    <property type="entry name" value="TA_like"/>
    <property type="match status" value="1"/>
</dbReference>
<dbReference type="SUPFAM" id="SSF53383">
    <property type="entry name" value="PLP-dependent transferases"/>
    <property type="match status" value="1"/>
</dbReference>
<dbReference type="GO" id="GO:0005829">
    <property type="term" value="C:cytosol"/>
    <property type="evidence" value="ECO:0007669"/>
    <property type="project" value="TreeGrafter"/>
</dbReference>
<evidence type="ECO:0000256" key="2">
    <source>
        <dbReference type="ARBA" id="ARBA00006966"/>
    </source>
</evidence>
<dbReference type="FunFam" id="3.40.640.10:FF:000030">
    <property type="entry name" value="Low-specificity L-threonine aldolase"/>
    <property type="match status" value="1"/>
</dbReference>
<protein>
    <submittedName>
        <fullName evidence="8">Probable low-specificity L-threonine aldolase 2</fullName>
    </submittedName>
</protein>
<dbReference type="GO" id="GO:0006545">
    <property type="term" value="P:glycine biosynthetic process"/>
    <property type="evidence" value="ECO:0007669"/>
    <property type="project" value="TreeGrafter"/>
</dbReference>
<dbReference type="PIRSF" id="PIRSF017617">
    <property type="entry name" value="Thr_aldolase"/>
    <property type="match status" value="1"/>
</dbReference>
<evidence type="ECO:0000256" key="3">
    <source>
        <dbReference type="ARBA" id="ARBA00022898"/>
    </source>
</evidence>
<comment type="similarity">
    <text evidence="2">Belongs to the threonine aldolase family.</text>
</comment>
<dbReference type="Gene3D" id="3.40.640.10">
    <property type="entry name" value="Type I PLP-dependent aspartate aminotransferase-like (Major domain)"/>
    <property type="match status" value="1"/>
</dbReference>
<evidence type="ECO:0000256" key="5">
    <source>
        <dbReference type="PIRSR" id="PIRSR017617-1"/>
    </source>
</evidence>
<sequence>MYLYINRCISTSYIVGQLVQKQLLTVKCNFNNRNFFILTLNHNYYKKMPYEVVNGFSNGIKGIHVVDLRSDTVSKPTKEMRDAMAIAEVGDDVFGEDPTVRLLEETSADLLGKEDALFVPSGTMANLLALLTHCSRRGTEVIVGEDSHVIMYEQAGAAQFAGVQLVTIKNESNGTFSLKELEAKIRINPDCHEPETALIVVENTHNMCGGKVLPLEWLEKVSKIAKTHNIRLHMDGARIFNAAVQSKVSPRVITKDIDSVCFCLSKGLGAPIGSVLCGTKSFIEQARRTRKALGGGMRQAGIVAAAGLVALDKMVNRLEKDHKNIYKLAKAIHDLKSDIVKVDLKSVQTNILIVHLNTNKLVARDFLVRLATVQKKDSVKVIVKAGSRNPQVVRFVSYWEIDENDMDAAIEKVVFVIKEFETRTKV</sequence>
<comment type="cofactor">
    <cofactor evidence="1">
        <name>pyridoxal 5'-phosphate</name>
        <dbReference type="ChEBI" id="CHEBI:597326"/>
    </cofactor>
</comment>
<evidence type="ECO:0000256" key="1">
    <source>
        <dbReference type="ARBA" id="ARBA00001933"/>
    </source>
</evidence>
<organism evidence="7 8">
    <name type="scientific">Agrilus planipennis</name>
    <name type="common">Emerald ash borer</name>
    <name type="synonym">Agrilus marcopoli</name>
    <dbReference type="NCBI Taxonomy" id="224129"/>
    <lineage>
        <taxon>Eukaryota</taxon>
        <taxon>Metazoa</taxon>
        <taxon>Ecdysozoa</taxon>
        <taxon>Arthropoda</taxon>
        <taxon>Hexapoda</taxon>
        <taxon>Insecta</taxon>
        <taxon>Pterygota</taxon>
        <taxon>Neoptera</taxon>
        <taxon>Endopterygota</taxon>
        <taxon>Coleoptera</taxon>
        <taxon>Polyphaga</taxon>
        <taxon>Elateriformia</taxon>
        <taxon>Buprestoidea</taxon>
        <taxon>Buprestidae</taxon>
        <taxon>Agrilinae</taxon>
        <taxon>Agrilus</taxon>
    </lineage>
</organism>
<dbReference type="OrthoDB" id="10261951at2759"/>
<evidence type="ECO:0000313" key="7">
    <source>
        <dbReference type="Proteomes" id="UP000192223"/>
    </source>
</evidence>
<dbReference type="InParanoid" id="A0A1W4WFY4"/>
<dbReference type="Proteomes" id="UP000192223">
    <property type="component" value="Unplaced"/>
</dbReference>
<dbReference type="InterPro" id="IPR015422">
    <property type="entry name" value="PyrdxlP-dep_Trfase_small"/>
</dbReference>
<dbReference type="GeneID" id="108732622"/>
<dbReference type="Pfam" id="PF01212">
    <property type="entry name" value="Beta_elim_lyase"/>
    <property type="match status" value="1"/>
</dbReference>